<evidence type="ECO:0000256" key="2">
    <source>
        <dbReference type="SAM" id="Phobius"/>
    </source>
</evidence>
<dbReference type="Proteomes" id="UP000035287">
    <property type="component" value="Chromosome"/>
</dbReference>
<name>A0A0G3XG35_9SPHN</name>
<dbReference type="KEGG" id="cna:AB433_09445"/>
<protein>
    <submittedName>
        <fullName evidence="3">Uncharacterized protein</fullName>
    </submittedName>
</protein>
<feature type="transmembrane region" description="Helical" evidence="2">
    <location>
        <begin position="40"/>
        <end position="66"/>
    </location>
</feature>
<sequence length="127" mass="13266">MLAVIGLAAMTVCVRLIILDAIVPIVQFILGAGGQSALELIVSVLAVAAGAAFSAFVAGGIFRWFVTRKVDVIIAKAQEQVARSYAIMEEASSAVAEVRASHEELQELFSQSSERGTEGEDGGGVRS</sequence>
<accession>A0A0G3XG35</accession>
<reference evidence="3 4" key="1">
    <citation type="submission" date="2015-06" db="EMBL/GenBank/DDBJ databases">
        <authorList>
            <person name="Zeng Y."/>
            <person name="Huang Y."/>
        </authorList>
    </citation>
    <scope>NUCLEOTIDE SEQUENCE [LARGE SCALE GENOMIC DNA]</scope>
    <source>
        <strain evidence="3 4">PQ-2</strain>
    </source>
</reference>
<keyword evidence="2" id="KW-1133">Transmembrane helix</keyword>
<dbReference type="EMBL" id="CP011770">
    <property type="protein sequence ID" value="AKM10147.1"/>
    <property type="molecule type" value="Genomic_DNA"/>
</dbReference>
<evidence type="ECO:0000313" key="3">
    <source>
        <dbReference type="EMBL" id="AKM10147.1"/>
    </source>
</evidence>
<proteinExistence type="predicted"/>
<organism evidence="3 4">
    <name type="scientific">Croceicoccus naphthovorans</name>
    <dbReference type="NCBI Taxonomy" id="1348774"/>
    <lineage>
        <taxon>Bacteria</taxon>
        <taxon>Pseudomonadati</taxon>
        <taxon>Pseudomonadota</taxon>
        <taxon>Alphaproteobacteria</taxon>
        <taxon>Sphingomonadales</taxon>
        <taxon>Erythrobacteraceae</taxon>
        <taxon>Croceicoccus</taxon>
    </lineage>
</organism>
<keyword evidence="4" id="KW-1185">Reference proteome</keyword>
<dbReference type="AlphaFoldDB" id="A0A0G3XG35"/>
<evidence type="ECO:0000313" key="4">
    <source>
        <dbReference type="Proteomes" id="UP000035287"/>
    </source>
</evidence>
<keyword evidence="2" id="KW-0812">Transmembrane</keyword>
<evidence type="ECO:0000256" key="1">
    <source>
        <dbReference type="SAM" id="MobiDB-lite"/>
    </source>
</evidence>
<feature type="region of interest" description="Disordered" evidence="1">
    <location>
        <begin position="106"/>
        <end position="127"/>
    </location>
</feature>
<dbReference type="PATRIC" id="fig|1348774.3.peg.1981"/>
<keyword evidence="2" id="KW-0472">Membrane</keyword>
<feature type="transmembrane region" description="Helical" evidence="2">
    <location>
        <begin position="12"/>
        <end position="34"/>
    </location>
</feature>
<gene>
    <name evidence="3" type="ORF">AB433_09445</name>
</gene>